<sequence>MLKLLISCLKDEAYFFMDLEDSRYLDICEEGCASVMEYLKLKGISADKRLFLFIDEIQYLSNPSSFIKIMHDHYEKVKLIVSGSSSFEIRSKFKDSLVGRTVTFELFPLSFEEFLIFKEKKYNLKEAGSSSVLSKELSRLYSEYALFGGYPKIVLADSGEKKEAYLQQIIDTYIKKDIRDLAKIRDIVKFNKFISALSAQSGQLININELSGTTGLARKTIEHYLFILENTYIIKLLFPYSRNIRSELYKTPKIFFYDTGLLHMLHLKMIPSVLTGHSFETSVFSEFIKNTKRDTLFYWRTQDKKEIDFIYTGSGKAIPFEVKLNAASLKTTALYYFREKYNTASSYCVRMEGPADQKNIYIDYIYPWEIKRVTTV</sequence>
<dbReference type="PANTHER" id="PTHR43566:SF1">
    <property type="entry name" value="AAA+ ATPASE DOMAIN-CONTAINING PROTEIN"/>
    <property type="match status" value="1"/>
</dbReference>
<dbReference type="Proteomes" id="UP000885779">
    <property type="component" value="Unassembled WGS sequence"/>
</dbReference>
<dbReference type="EMBL" id="DRQG01000078">
    <property type="protein sequence ID" value="HGY55690.1"/>
    <property type="molecule type" value="Genomic_DNA"/>
</dbReference>
<feature type="domain" description="AAA" evidence="1">
    <location>
        <begin position="2"/>
        <end position="115"/>
    </location>
</feature>
<dbReference type="InterPro" id="IPR027417">
    <property type="entry name" value="P-loop_NTPase"/>
</dbReference>
<evidence type="ECO:0000259" key="2">
    <source>
        <dbReference type="Pfam" id="PF13635"/>
    </source>
</evidence>
<evidence type="ECO:0000313" key="3">
    <source>
        <dbReference type="EMBL" id="HGY55690.1"/>
    </source>
</evidence>
<reference evidence="3" key="1">
    <citation type="journal article" date="2020" name="mSystems">
        <title>Genome- and Community-Level Interaction Insights into Carbon Utilization and Element Cycling Functions of Hydrothermarchaeota in Hydrothermal Sediment.</title>
        <authorList>
            <person name="Zhou Z."/>
            <person name="Liu Y."/>
            <person name="Xu W."/>
            <person name="Pan J."/>
            <person name="Luo Z.H."/>
            <person name="Li M."/>
        </authorList>
    </citation>
    <scope>NUCLEOTIDE SEQUENCE [LARGE SCALE GENOMIC DNA]</scope>
    <source>
        <strain evidence="3">HyVt-577</strain>
    </source>
</reference>
<dbReference type="Gene3D" id="3.40.50.300">
    <property type="entry name" value="P-loop containing nucleotide triphosphate hydrolases"/>
    <property type="match status" value="1"/>
</dbReference>
<comment type="caution">
    <text evidence="3">The sequence shown here is derived from an EMBL/GenBank/DDBJ whole genome shotgun (WGS) entry which is preliminary data.</text>
</comment>
<dbReference type="AlphaFoldDB" id="A0A7V4U0C3"/>
<dbReference type="Pfam" id="PF13173">
    <property type="entry name" value="AAA_14"/>
    <property type="match status" value="1"/>
</dbReference>
<dbReference type="Pfam" id="PF13635">
    <property type="entry name" value="DUF4143"/>
    <property type="match status" value="1"/>
</dbReference>
<dbReference type="SUPFAM" id="SSF52540">
    <property type="entry name" value="P-loop containing nucleoside triphosphate hydrolases"/>
    <property type="match status" value="1"/>
</dbReference>
<gene>
    <name evidence="3" type="ORF">ENK44_08320</name>
</gene>
<dbReference type="PANTHER" id="PTHR43566">
    <property type="entry name" value="CONSERVED PROTEIN"/>
    <property type="match status" value="1"/>
</dbReference>
<proteinExistence type="predicted"/>
<feature type="domain" description="DUF4143" evidence="2">
    <location>
        <begin position="175"/>
        <end position="324"/>
    </location>
</feature>
<protein>
    <submittedName>
        <fullName evidence="3">ATP-binding protein</fullName>
    </submittedName>
</protein>
<evidence type="ECO:0000259" key="1">
    <source>
        <dbReference type="Pfam" id="PF13173"/>
    </source>
</evidence>
<dbReference type="InterPro" id="IPR041682">
    <property type="entry name" value="AAA_14"/>
</dbReference>
<keyword evidence="3" id="KW-0067">ATP-binding</keyword>
<accession>A0A7V4U0C3</accession>
<dbReference type="InterPro" id="IPR025420">
    <property type="entry name" value="DUF4143"/>
</dbReference>
<dbReference type="GO" id="GO:0005524">
    <property type="term" value="F:ATP binding"/>
    <property type="evidence" value="ECO:0007669"/>
    <property type="project" value="UniProtKB-KW"/>
</dbReference>
<keyword evidence="3" id="KW-0547">Nucleotide-binding</keyword>
<organism evidence="3">
    <name type="scientific">Caldithrix abyssi</name>
    <dbReference type="NCBI Taxonomy" id="187145"/>
    <lineage>
        <taxon>Bacteria</taxon>
        <taxon>Pseudomonadati</taxon>
        <taxon>Calditrichota</taxon>
        <taxon>Calditrichia</taxon>
        <taxon>Calditrichales</taxon>
        <taxon>Calditrichaceae</taxon>
        <taxon>Caldithrix</taxon>
    </lineage>
</organism>
<name>A0A7V4U0C3_CALAY</name>